<proteinExistence type="predicted"/>
<keyword evidence="2" id="KW-0963">Cytoplasm</keyword>
<keyword evidence="8" id="KW-1185">Reference proteome</keyword>
<keyword evidence="3" id="KW-0547">Nucleotide-binding</keyword>
<comment type="caution">
    <text evidence="7">The sequence shown here is derived from an EMBL/GenBank/DDBJ whole genome shotgun (WGS) entry which is preliminary data.</text>
</comment>
<keyword evidence="6" id="KW-0472">Membrane</keyword>
<dbReference type="GO" id="GO:0005856">
    <property type="term" value="C:cytoskeleton"/>
    <property type="evidence" value="ECO:0007669"/>
    <property type="project" value="UniProtKB-SubCell"/>
</dbReference>
<dbReference type="GO" id="GO:0005524">
    <property type="term" value="F:ATP binding"/>
    <property type="evidence" value="ECO:0007669"/>
    <property type="project" value="UniProtKB-KW"/>
</dbReference>
<dbReference type="EMBL" id="PKMF04000127">
    <property type="protein sequence ID" value="KAK7848443.1"/>
    <property type="molecule type" value="Genomic_DNA"/>
</dbReference>
<keyword evidence="4" id="KW-0067">ATP-binding</keyword>
<dbReference type="Proteomes" id="UP000237347">
    <property type="component" value="Unassembled WGS sequence"/>
</dbReference>
<evidence type="ECO:0000256" key="3">
    <source>
        <dbReference type="ARBA" id="ARBA00022741"/>
    </source>
</evidence>
<accession>A0AAW0LDG7</accession>
<gene>
    <name evidence="7" type="primary">ACT5_0</name>
    <name evidence="7" type="ORF">CFP56_005023</name>
</gene>
<dbReference type="InterPro" id="IPR043129">
    <property type="entry name" value="ATPase_NBD"/>
</dbReference>
<dbReference type="FunFam" id="3.30.420.40:FF:000148">
    <property type="entry name" value="Actin, alpha skeletal muscle"/>
    <property type="match status" value="1"/>
</dbReference>
<reference evidence="7 8" key="1">
    <citation type="journal article" date="2018" name="Sci. Data">
        <title>The draft genome sequence of cork oak.</title>
        <authorList>
            <person name="Ramos A.M."/>
            <person name="Usie A."/>
            <person name="Barbosa P."/>
            <person name="Barros P.M."/>
            <person name="Capote T."/>
            <person name="Chaves I."/>
            <person name="Simoes F."/>
            <person name="Abreu I."/>
            <person name="Carrasquinho I."/>
            <person name="Faro C."/>
            <person name="Guimaraes J.B."/>
            <person name="Mendonca D."/>
            <person name="Nobrega F."/>
            <person name="Rodrigues L."/>
            <person name="Saibo N.J.M."/>
            <person name="Varela M.C."/>
            <person name="Egas C."/>
            <person name="Matos J."/>
            <person name="Miguel C.M."/>
            <person name="Oliveira M.M."/>
            <person name="Ricardo C.P."/>
            <person name="Goncalves S."/>
        </authorList>
    </citation>
    <scope>NUCLEOTIDE SEQUENCE [LARGE SCALE GENOMIC DNA]</scope>
    <source>
        <strain evidence="8">cv. HL8</strain>
    </source>
</reference>
<keyword evidence="5" id="KW-0206">Cytoskeleton</keyword>
<dbReference type="InterPro" id="IPR004000">
    <property type="entry name" value="Actin"/>
</dbReference>
<evidence type="ECO:0000256" key="5">
    <source>
        <dbReference type="ARBA" id="ARBA00023212"/>
    </source>
</evidence>
<dbReference type="PANTHER" id="PTHR11937">
    <property type="entry name" value="ACTIN"/>
    <property type="match status" value="1"/>
</dbReference>
<name>A0AAW0LDG7_QUESU</name>
<dbReference type="AlphaFoldDB" id="A0AAW0LDG7"/>
<dbReference type="SUPFAM" id="SSF53067">
    <property type="entry name" value="Actin-like ATPase domain"/>
    <property type="match status" value="1"/>
</dbReference>
<protein>
    <submittedName>
        <fullName evidence="7">Actin-5</fullName>
    </submittedName>
</protein>
<comment type="subcellular location">
    <subcellularLocation>
        <location evidence="1">Cytoplasm</location>
        <location evidence="1">Cytoskeleton</location>
    </subcellularLocation>
</comment>
<evidence type="ECO:0000313" key="8">
    <source>
        <dbReference type="Proteomes" id="UP000237347"/>
    </source>
</evidence>
<evidence type="ECO:0000256" key="4">
    <source>
        <dbReference type="ARBA" id="ARBA00022840"/>
    </source>
</evidence>
<keyword evidence="6" id="KW-1133">Transmembrane helix</keyword>
<organism evidence="7 8">
    <name type="scientific">Quercus suber</name>
    <name type="common">Cork oak</name>
    <dbReference type="NCBI Taxonomy" id="58331"/>
    <lineage>
        <taxon>Eukaryota</taxon>
        <taxon>Viridiplantae</taxon>
        <taxon>Streptophyta</taxon>
        <taxon>Embryophyta</taxon>
        <taxon>Tracheophyta</taxon>
        <taxon>Spermatophyta</taxon>
        <taxon>Magnoliopsida</taxon>
        <taxon>eudicotyledons</taxon>
        <taxon>Gunneridae</taxon>
        <taxon>Pentapetalae</taxon>
        <taxon>rosids</taxon>
        <taxon>fabids</taxon>
        <taxon>Fagales</taxon>
        <taxon>Fagaceae</taxon>
        <taxon>Quercus</taxon>
    </lineage>
</organism>
<evidence type="ECO:0000256" key="2">
    <source>
        <dbReference type="ARBA" id="ARBA00022490"/>
    </source>
</evidence>
<keyword evidence="6" id="KW-0812">Transmembrane</keyword>
<dbReference type="PRINTS" id="PR00190">
    <property type="entry name" value="ACTIN"/>
</dbReference>
<dbReference type="Gene3D" id="3.30.420.40">
    <property type="match status" value="2"/>
</dbReference>
<evidence type="ECO:0000256" key="6">
    <source>
        <dbReference type="SAM" id="Phobius"/>
    </source>
</evidence>
<evidence type="ECO:0000313" key="7">
    <source>
        <dbReference type="EMBL" id="KAK7848443.1"/>
    </source>
</evidence>
<dbReference type="Pfam" id="PF00022">
    <property type="entry name" value="Actin"/>
    <property type="match status" value="1"/>
</dbReference>
<sequence>MDFDENCSIVCDNGTGSVKAGFAGDDAPCVLFPSIIGRPRNRHAMIGIGRKAIYFGDEAQARRGILSLSYPIKHGIELRVNIEEHPVLLMEAPMNPKTNREKMVEIMFEAFAIPATFIAIQAVLSLYVSGRTTDT</sequence>
<evidence type="ECO:0000256" key="1">
    <source>
        <dbReference type="ARBA" id="ARBA00004245"/>
    </source>
</evidence>
<feature type="transmembrane region" description="Helical" evidence="6">
    <location>
        <begin position="106"/>
        <end position="128"/>
    </location>
</feature>